<organism evidence="1">
    <name type="scientific">Trypanosoma vivax (strain Y486)</name>
    <dbReference type="NCBI Taxonomy" id="1055687"/>
    <lineage>
        <taxon>Eukaryota</taxon>
        <taxon>Discoba</taxon>
        <taxon>Euglenozoa</taxon>
        <taxon>Kinetoplastea</taxon>
        <taxon>Metakinetoplastina</taxon>
        <taxon>Trypanosomatida</taxon>
        <taxon>Trypanosomatidae</taxon>
        <taxon>Trypanosoma</taxon>
        <taxon>Duttonella</taxon>
    </lineage>
</organism>
<protein>
    <submittedName>
        <fullName evidence="1">Uncharacterized protein</fullName>
    </submittedName>
</protein>
<dbReference type="AlphaFoldDB" id="G0U6J9"/>
<dbReference type="VEuPathDB" id="TriTrypDB:TvY486_1005540"/>
<evidence type="ECO:0000313" key="1">
    <source>
        <dbReference type="EMBL" id="CCC51503.1"/>
    </source>
</evidence>
<gene>
    <name evidence="1" type="ORF">TVY486_1005540</name>
</gene>
<sequence length="131" mass="15214">MTKPVNLLQFEIVMWGHHMELCSAPHFVVSFASLGHDDVHPLRSHVFFFFFFFRLRVQSGLHIVPRVPCCSWAHYAHGTAYCTLTQVSGTACHFTKAHRNFTHTQRLALCLYTYIQSHHPDEHIFSPFLLC</sequence>
<dbReference type="EMBL" id="HE573026">
    <property type="protein sequence ID" value="CCC51503.1"/>
    <property type="molecule type" value="Genomic_DNA"/>
</dbReference>
<reference evidence="1" key="1">
    <citation type="journal article" date="2012" name="Proc. Natl. Acad. Sci. U.S.A.">
        <title>Antigenic diversity is generated by distinct evolutionary mechanisms in African trypanosome species.</title>
        <authorList>
            <person name="Jackson A.P."/>
            <person name="Berry A."/>
            <person name="Aslett M."/>
            <person name="Allison H.C."/>
            <person name="Burton P."/>
            <person name="Vavrova-Anderson J."/>
            <person name="Brown R."/>
            <person name="Browne H."/>
            <person name="Corton N."/>
            <person name="Hauser H."/>
            <person name="Gamble J."/>
            <person name="Gilderthorp R."/>
            <person name="Marcello L."/>
            <person name="McQuillan J."/>
            <person name="Otto T.D."/>
            <person name="Quail M.A."/>
            <person name="Sanders M.J."/>
            <person name="van Tonder A."/>
            <person name="Ginger M.L."/>
            <person name="Field M.C."/>
            <person name="Barry J.D."/>
            <person name="Hertz-Fowler C."/>
            <person name="Berriman M."/>
        </authorList>
    </citation>
    <scope>NUCLEOTIDE SEQUENCE</scope>
    <source>
        <strain evidence="1">Y486</strain>
    </source>
</reference>
<proteinExistence type="predicted"/>
<name>G0U6J9_TRYVY</name>
<accession>G0U6J9</accession>